<dbReference type="InterPro" id="IPR032710">
    <property type="entry name" value="NTF2-like_dom_sf"/>
</dbReference>
<name>A0A919U8N2_9ACTN</name>
<dbReference type="RefSeq" id="WP_203847707.1">
    <property type="nucleotide sequence ID" value="NZ_BAAAVW010000012.1"/>
</dbReference>
<proteinExistence type="predicted"/>
<dbReference type="InterPro" id="IPR011944">
    <property type="entry name" value="Steroid_delta5-4_isomerase"/>
</dbReference>
<accession>A0A919U8N2</accession>
<dbReference type="NCBIfam" id="TIGR02246">
    <property type="entry name" value="SgcJ/EcaC family oxidoreductase"/>
    <property type="match status" value="1"/>
</dbReference>
<dbReference type="Gene3D" id="3.10.450.50">
    <property type="match status" value="1"/>
</dbReference>
<organism evidence="1 2">
    <name type="scientific">Dactylosporangium siamense</name>
    <dbReference type="NCBI Taxonomy" id="685454"/>
    <lineage>
        <taxon>Bacteria</taxon>
        <taxon>Bacillati</taxon>
        <taxon>Actinomycetota</taxon>
        <taxon>Actinomycetes</taxon>
        <taxon>Micromonosporales</taxon>
        <taxon>Micromonosporaceae</taxon>
        <taxon>Dactylosporangium</taxon>
    </lineage>
</organism>
<keyword evidence="2" id="KW-1185">Reference proteome</keyword>
<dbReference type="Proteomes" id="UP000660611">
    <property type="component" value="Unassembled WGS sequence"/>
</dbReference>
<reference evidence="1" key="1">
    <citation type="submission" date="2021-01" db="EMBL/GenBank/DDBJ databases">
        <title>Whole genome shotgun sequence of Dactylosporangium siamense NBRC 106093.</title>
        <authorList>
            <person name="Komaki H."/>
            <person name="Tamura T."/>
        </authorList>
    </citation>
    <scope>NUCLEOTIDE SEQUENCE</scope>
    <source>
        <strain evidence="1">NBRC 106093</strain>
    </source>
</reference>
<evidence type="ECO:0008006" key="3">
    <source>
        <dbReference type="Google" id="ProtNLM"/>
    </source>
</evidence>
<dbReference type="SUPFAM" id="SSF54427">
    <property type="entry name" value="NTF2-like"/>
    <property type="match status" value="1"/>
</dbReference>
<comment type="caution">
    <text evidence="1">The sequence shown here is derived from an EMBL/GenBank/DDBJ whole genome shotgun (WGS) entry which is preliminary data.</text>
</comment>
<evidence type="ECO:0000313" key="2">
    <source>
        <dbReference type="Proteomes" id="UP000660611"/>
    </source>
</evidence>
<protein>
    <recommendedName>
        <fullName evidence="3">SnoaL-like domain-containing protein</fullName>
    </recommendedName>
</protein>
<evidence type="ECO:0000313" key="1">
    <source>
        <dbReference type="EMBL" id="GIG45912.1"/>
    </source>
</evidence>
<sequence>MTEDSMLRTVLDGWKSAVDAHDPDRVAALFTGDAIFQGMRPYGVGPAAVAGYYASQPFGLSATYDLRETRRLADDLVLGYASVEFSFPDRPPLAAFLCVIVRGTGDGWRIAHYQVSHLA</sequence>
<dbReference type="EMBL" id="BONQ01000058">
    <property type="protein sequence ID" value="GIG45912.1"/>
    <property type="molecule type" value="Genomic_DNA"/>
</dbReference>
<dbReference type="AlphaFoldDB" id="A0A919U8N2"/>
<gene>
    <name evidence="1" type="ORF">Dsi01nite_039530</name>
</gene>